<protein>
    <submittedName>
        <fullName evidence="2">Uncharacterized protein</fullName>
    </submittedName>
</protein>
<sequence>MGLLAKVYRNEALCSVPAALNRWCEGWGADPVEDYTITKEWAGGEDGADYYIFGIEFATSGHRFEGEVHYRDGTSTLHSWPGHDPDALSDPDATTQQVPVVVAPVPDPGDRR</sequence>
<keyword evidence="3" id="KW-1185">Reference proteome</keyword>
<feature type="region of interest" description="Disordered" evidence="1">
    <location>
        <begin position="74"/>
        <end position="112"/>
    </location>
</feature>
<evidence type="ECO:0000313" key="3">
    <source>
        <dbReference type="Proteomes" id="UP001589536"/>
    </source>
</evidence>
<evidence type="ECO:0000313" key="2">
    <source>
        <dbReference type="EMBL" id="MFB9713947.1"/>
    </source>
</evidence>
<dbReference type="Proteomes" id="UP001589536">
    <property type="component" value="Unassembled WGS sequence"/>
</dbReference>
<proteinExistence type="predicted"/>
<evidence type="ECO:0000256" key="1">
    <source>
        <dbReference type="SAM" id="MobiDB-lite"/>
    </source>
</evidence>
<organism evidence="2 3">
    <name type="scientific">Arthrobacter methylotrophus</name>
    <dbReference type="NCBI Taxonomy" id="121291"/>
    <lineage>
        <taxon>Bacteria</taxon>
        <taxon>Bacillati</taxon>
        <taxon>Actinomycetota</taxon>
        <taxon>Actinomycetes</taxon>
        <taxon>Micrococcales</taxon>
        <taxon>Micrococcaceae</taxon>
        <taxon>Arthrobacter</taxon>
    </lineage>
</organism>
<dbReference type="RefSeq" id="WP_345042239.1">
    <property type="nucleotide sequence ID" value="NZ_BAABED010000001.1"/>
</dbReference>
<accession>A0ABV5UN56</accession>
<dbReference type="EMBL" id="JBHMBH010000019">
    <property type="protein sequence ID" value="MFB9713947.1"/>
    <property type="molecule type" value="Genomic_DNA"/>
</dbReference>
<reference evidence="2 3" key="1">
    <citation type="submission" date="2024-09" db="EMBL/GenBank/DDBJ databases">
        <authorList>
            <person name="Sun Q."/>
            <person name="Mori K."/>
        </authorList>
    </citation>
    <scope>NUCLEOTIDE SEQUENCE [LARGE SCALE GENOMIC DNA]</scope>
    <source>
        <strain evidence="2 3">JCM 13519</strain>
    </source>
</reference>
<name>A0ABV5UN56_9MICC</name>
<feature type="compositionally biased region" description="Low complexity" evidence="1">
    <location>
        <begin position="91"/>
        <end position="104"/>
    </location>
</feature>
<gene>
    <name evidence="2" type="ORF">ACFFPI_07235</name>
</gene>
<comment type="caution">
    <text evidence="2">The sequence shown here is derived from an EMBL/GenBank/DDBJ whole genome shotgun (WGS) entry which is preliminary data.</text>
</comment>